<dbReference type="RefSeq" id="WP_249738269.1">
    <property type="nucleotide sequence ID" value="NZ_JAKNCJ010000009.1"/>
</dbReference>
<feature type="domain" description="Activator of Hsp90 ATPase homologue 1/2-like C-terminal" evidence="2">
    <location>
        <begin position="24"/>
        <end position="143"/>
    </location>
</feature>
<accession>A0ABT0R3X4</accession>
<evidence type="ECO:0000313" key="4">
    <source>
        <dbReference type="Proteomes" id="UP001203761"/>
    </source>
</evidence>
<dbReference type="InterPro" id="IPR013538">
    <property type="entry name" value="ASHA1/2-like_C"/>
</dbReference>
<evidence type="ECO:0000259" key="2">
    <source>
        <dbReference type="Pfam" id="PF08327"/>
    </source>
</evidence>
<dbReference type="EMBL" id="JAKNCJ010000009">
    <property type="protein sequence ID" value="MCL6424188.1"/>
    <property type="molecule type" value="Genomic_DNA"/>
</dbReference>
<name>A0ABT0R3X4_9MICO</name>
<keyword evidence="4" id="KW-1185">Reference proteome</keyword>
<organism evidence="3 4">
    <name type="scientific">Brachybacterium equifaecis</name>
    <dbReference type="NCBI Taxonomy" id="2910770"/>
    <lineage>
        <taxon>Bacteria</taxon>
        <taxon>Bacillati</taxon>
        <taxon>Actinomycetota</taxon>
        <taxon>Actinomycetes</taxon>
        <taxon>Micrococcales</taxon>
        <taxon>Dermabacteraceae</taxon>
        <taxon>Brachybacterium</taxon>
    </lineage>
</organism>
<evidence type="ECO:0000256" key="1">
    <source>
        <dbReference type="ARBA" id="ARBA00006817"/>
    </source>
</evidence>
<dbReference type="InterPro" id="IPR023393">
    <property type="entry name" value="START-like_dom_sf"/>
</dbReference>
<protein>
    <submittedName>
        <fullName evidence="3">SRPBCC domain-containing protein</fullName>
    </submittedName>
</protein>
<reference evidence="3" key="1">
    <citation type="submission" date="2022-02" db="EMBL/GenBank/DDBJ databases">
        <authorList>
            <person name="Lee M."/>
            <person name="Kim S.-J."/>
            <person name="Jung M.-Y."/>
        </authorList>
    </citation>
    <scope>NUCLEOTIDE SEQUENCE</scope>
    <source>
        <strain evidence="3">JHP9</strain>
    </source>
</reference>
<sequence length="170" mass="18055">MTADRSITGALDGADLVLTRELPASRSDVWSRLAESDGLATWFGTFTGDPASGTVQVTGTAEPGEAEAAEYTIHECTPEEALEVSSAFGEGAWRLRVELEDAPGSDGGDSTRLVFRHIDVPAAMLGDVGAGWEWYLDRLTAAVTGAQLPGLEVWESDYMPFAARYAALQG</sequence>
<dbReference type="SUPFAM" id="SSF55961">
    <property type="entry name" value="Bet v1-like"/>
    <property type="match status" value="1"/>
</dbReference>
<dbReference type="Proteomes" id="UP001203761">
    <property type="component" value="Unassembled WGS sequence"/>
</dbReference>
<proteinExistence type="inferred from homology"/>
<evidence type="ECO:0000313" key="3">
    <source>
        <dbReference type="EMBL" id="MCL6424188.1"/>
    </source>
</evidence>
<comment type="caution">
    <text evidence="3">The sequence shown here is derived from an EMBL/GenBank/DDBJ whole genome shotgun (WGS) entry which is preliminary data.</text>
</comment>
<gene>
    <name evidence="3" type="ORF">Bequi_12505</name>
</gene>
<dbReference type="Gene3D" id="3.30.530.20">
    <property type="match status" value="1"/>
</dbReference>
<comment type="similarity">
    <text evidence="1">Belongs to the AHA1 family.</text>
</comment>
<dbReference type="Pfam" id="PF08327">
    <property type="entry name" value="AHSA1"/>
    <property type="match status" value="1"/>
</dbReference>